<dbReference type="InterPro" id="IPR038430">
    <property type="entry name" value="NDAH_ubi_oxred_su3_sf"/>
</dbReference>
<reference evidence="10" key="1">
    <citation type="journal article" date="2018" name="Int. J. Parasitol.">
        <title>Validity of the Diplostomoidea and Diplostomida (Digenea, Platyhelminthes) upheld in phylogenomic analysis.</title>
        <authorList>
            <person name="Locke S.A."/>
            <person name="Van Dam A."/>
            <person name="Caffara M."/>
            <person name="Pinto H.A."/>
            <person name="Lopez-Hernandez D."/>
            <person name="Blanar C.A."/>
        </authorList>
    </citation>
    <scope>NUCLEOTIDE SEQUENCE</scope>
    <source>
        <strain evidence="10">C.IN.FKY.Tm.3115.1</strain>
    </source>
</reference>
<comment type="similarity">
    <text evidence="2 9">Belongs to the complex I subunit 3 family.</text>
</comment>
<dbReference type="InterPro" id="IPR000440">
    <property type="entry name" value="NADH_UbQ/plastoQ_OxRdtase_su3"/>
</dbReference>
<proteinExistence type="inferred from homology"/>
<evidence type="ECO:0000256" key="2">
    <source>
        <dbReference type="ARBA" id="ARBA00008472"/>
    </source>
</evidence>
<evidence type="ECO:0000256" key="8">
    <source>
        <dbReference type="ARBA" id="ARBA00049551"/>
    </source>
</evidence>
<evidence type="ECO:0000256" key="4">
    <source>
        <dbReference type="ARBA" id="ARBA00022448"/>
    </source>
</evidence>
<keyword evidence="7 9" id="KW-0472">Membrane</keyword>
<keyword evidence="9" id="KW-0679">Respiratory chain</keyword>
<geneLocation type="mitochondrion" evidence="10"/>
<name>A0A6J3YMD2_9TREM</name>
<keyword evidence="4 9" id="KW-0813">Transport</keyword>
<keyword evidence="9" id="KW-0520">NAD</keyword>
<comment type="catalytic activity">
    <reaction evidence="8 9">
        <text>a ubiquinone + NADH + 5 H(+)(in) = a ubiquinol + NAD(+) + 4 H(+)(out)</text>
        <dbReference type="Rhea" id="RHEA:29091"/>
        <dbReference type="Rhea" id="RHEA-COMP:9565"/>
        <dbReference type="Rhea" id="RHEA-COMP:9566"/>
        <dbReference type="ChEBI" id="CHEBI:15378"/>
        <dbReference type="ChEBI" id="CHEBI:16389"/>
        <dbReference type="ChEBI" id="CHEBI:17976"/>
        <dbReference type="ChEBI" id="CHEBI:57540"/>
        <dbReference type="ChEBI" id="CHEBI:57945"/>
        <dbReference type="EC" id="7.1.1.2"/>
    </reaction>
</comment>
<feature type="transmembrane region" description="Helical" evidence="9">
    <location>
        <begin position="59"/>
        <end position="79"/>
    </location>
</feature>
<keyword evidence="6 9" id="KW-1133">Transmembrane helix</keyword>
<keyword evidence="9" id="KW-0249">Electron transport</keyword>
<sequence>MLYVLSMFFVLFIVLFLVFFYHLYCWNFSRSFVEFGRVWVSPFECGFLGNVLVENVFSYTYFVLLVFFVVFDLEISLLVNIPYEGVLFKNFLFYYFFIFVLVVGYTFEVTKGYVSWNY</sequence>
<evidence type="ECO:0000256" key="9">
    <source>
        <dbReference type="RuleBase" id="RU003640"/>
    </source>
</evidence>
<keyword evidence="9" id="KW-0830">Ubiquinone</keyword>
<evidence type="ECO:0000256" key="7">
    <source>
        <dbReference type="ARBA" id="ARBA00023136"/>
    </source>
</evidence>
<dbReference type="AlphaFoldDB" id="A0A6J3YMD2"/>
<comment type="subcellular location">
    <subcellularLocation>
        <location evidence="1">Membrane</location>
    </subcellularLocation>
    <subcellularLocation>
        <location evidence="9">Mitochondrion membrane</location>
        <topology evidence="9">Multi-pass membrane protein</topology>
    </subcellularLocation>
</comment>
<evidence type="ECO:0000256" key="3">
    <source>
        <dbReference type="ARBA" id="ARBA00021007"/>
    </source>
</evidence>
<dbReference type="GO" id="GO:0008137">
    <property type="term" value="F:NADH dehydrogenase (ubiquinone) activity"/>
    <property type="evidence" value="ECO:0007669"/>
    <property type="project" value="UniProtKB-UniRule"/>
</dbReference>
<dbReference type="EMBL" id="MH536508">
    <property type="protein sequence ID" value="AYH51368.1"/>
    <property type="molecule type" value="Genomic_DNA"/>
</dbReference>
<keyword evidence="5 9" id="KW-0812">Transmembrane</keyword>
<feature type="transmembrane region" description="Helical" evidence="9">
    <location>
        <begin position="91"/>
        <end position="107"/>
    </location>
</feature>
<evidence type="ECO:0000256" key="1">
    <source>
        <dbReference type="ARBA" id="ARBA00004370"/>
    </source>
</evidence>
<comment type="function">
    <text evidence="9">Core subunit of the mitochondrial membrane respiratory chain NADH dehydrogenase (Complex I) which catalyzes electron transfer from NADH through the respiratory chain, using ubiquinone as an electron acceptor. Essential for the catalytic activity of complex I.</text>
</comment>
<organism evidence="10">
    <name type="scientific">Cardiocephaloides medioconiger</name>
    <dbReference type="NCBI Taxonomy" id="1354361"/>
    <lineage>
        <taxon>Eukaryota</taxon>
        <taxon>Metazoa</taxon>
        <taxon>Spiralia</taxon>
        <taxon>Lophotrochozoa</taxon>
        <taxon>Platyhelminthes</taxon>
        <taxon>Trematoda</taxon>
        <taxon>Digenea</taxon>
        <taxon>Diplostomida</taxon>
        <taxon>Diplostomoidea</taxon>
        <taxon>Strigeidae</taxon>
        <taxon>Cardiocephaloides</taxon>
    </lineage>
</organism>
<dbReference type="Gene3D" id="1.20.58.1610">
    <property type="entry name" value="NADH:ubiquinone/plastoquinone oxidoreductase, chain 3"/>
    <property type="match status" value="1"/>
</dbReference>
<keyword evidence="9" id="KW-1278">Translocase</keyword>
<protein>
    <recommendedName>
        <fullName evidence="3 9">NADH-ubiquinone oxidoreductase chain 3</fullName>
        <ecNumber evidence="9">7.1.1.2</ecNumber>
    </recommendedName>
</protein>
<dbReference type="Pfam" id="PF00507">
    <property type="entry name" value="Oxidored_q4"/>
    <property type="match status" value="1"/>
</dbReference>
<feature type="transmembrane region" description="Helical" evidence="9">
    <location>
        <begin position="6"/>
        <end position="24"/>
    </location>
</feature>
<gene>
    <name evidence="10" type="primary">ND3</name>
</gene>
<keyword evidence="9 10" id="KW-0496">Mitochondrion</keyword>
<dbReference type="EC" id="7.1.1.2" evidence="9"/>
<dbReference type="GO" id="GO:0031966">
    <property type="term" value="C:mitochondrial membrane"/>
    <property type="evidence" value="ECO:0007669"/>
    <property type="project" value="UniProtKB-SubCell"/>
</dbReference>
<evidence type="ECO:0000256" key="5">
    <source>
        <dbReference type="ARBA" id="ARBA00022692"/>
    </source>
</evidence>
<evidence type="ECO:0000256" key="6">
    <source>
        <dbReference type="ARBA" id="ARBA00022989"/>
    </source>
</evidence>
<accession>A0A6J3YMD2</accession>
<evidence type="ECO:0000313" key="10">
    <source>
        <dbReference type="EMBL" id="AYH51368.1"/>
    </source>
</evidence>